<keyword evidence="2" id="KW-1185">Reference proteome</keyword>
<accession>A0A175RNF9</accession>
<protein>
    <submittedName>
        <fullName evidence="1">Uncharacterized protein</fullName>
    </submittedName>
</protein>
<dbReference type="PATRIC" id="fig|401562.4.peg.2197"/>
<evidence type="ECO:0000313" key="2">
    <source>
        <dbReference type="Proteomes" id="UP000078529"/>
    </source>
</evidence>
<proteinExistence type="predicted"/>
<dbReference type="EMBL" id="LDQA01000026">
    <property type="protein sequence ID" value="KTR05315.1"/>
    <property type="molecule type" value="Genomic_DNA"/>
</dbReference>
<reference evidence="1 2" key="1">
    <citation type="journal article" date="2016" name="Front. Microbiol.">
        <title>Genomic Resource of Rice Seed Associated Bacteria.</title>
        <authorList>
            <person name="Midha S."/>
            <person name="Bansal K."/>
            <person name="Sharma S."/>
            <person name="Kumar N."/>
            <person name="Patil P.P."/>
            <person name="Chaudhry V."/>
            <person name="Patil P.B."/>
        </authorList>
    </citation>
    <scope>NUCLEOTIDE SEQUENCE [LARGE SCALE GENOMIC DNA]</scope>
    <source>
        <strain evidence="1 2">NS365</strain>
    </source>
</reference>
<comment type="caution">
    <text evidence="1">The sequence shown here is derived from an EMBL/GenBank/DDBJ whole genome shotgun (WGS) entry which is preliminary data.</text>
</comment>
<evidence type="ECO:0000313" key="1">
    <source>
        <dbReference type="EMBL" id="KTR05315.1"/>
    </source>
</evidence>
<organism evidence="1 2">
    <name type="scientific">Aureimonas ureilytica</name>
    <dbReference type="NCBI Taxonomy" id="401562"/>
    <lineage>
        <taxon>Bacteria</taxon>
        <taxon>Pseudomonadati</taxon>
        <taxon>Pseudomonadota</taxon>
        <taxon>Alphaproteobacteria</taxon>
        <taxon>Hyphomicrobiales</taxon>
        <taxon>Aurantimonadaceae</taxon>
        <taxon>Aureimonas</taxon>
    </lineage>
</organism>
<dbReference type="Proteomes" id="UP000078529">
    <property type="component" value="Unassembled WGS sequence"/>
</dbReference>
<name>A0A175RNF9_9HYPH</name>
<sequence length="77" mass="8403">MLTGLSDLNDPGDLERRYVELAVEGVGLFGDDPARVRRHIEGQLAQWSEGDRFRLRQLLALKAGLPPSGSAASRTLS</sequence>
<dbReference type="AlphaFoldDB" id="A0A175RNF9"/>
<gene>
    <name evidence="1" type="ORF">NS365_12120</name>
</gene>